<dbReference type="SUPFAM" id="SSF48452">
    <property type="entry name" value="TPR-like"/>
    <property type="match status" value="1"/>
</dbReference>
<dbReference type="Proteomes" id="UP000029443">
    <property type="component" value="Unassembled WGS sequence"/>
</dbReference>
<evidence type="ECO:0000313" key="1">
    <source>
        <dbReference type="EMBL" id="KGD62086.1"/>
    </source>
</evidence>
<evidence type="ECO:0000313" key="2">
    <source>
        <dbReference type="Proteomes" id="UP000029443"/>
    </source>
</evidence>
<protein>
    <submittedName>
        <fullName evidence="1">Uncharacterized protein</fullName>
    </submittedName>
</protein>
<proteinExistence type="predicted"/>
<dbReference type="EMBL" id="ARXU01000003">
    <property type="protein sequence ID" value="KGD62086.1"/>
    <property type="molecule type" value="Genomic_DNA"/>
</dbReference>
<dbReference type="InterPro" id="IPR019734">
    <property type="entry name" value="TPR_rpt"/>
</dbReference>
<dbReference type="RefSeq" id="WP_035246150.1">
    <property type="nucleotide sequence ID" value="NZ_ARXU01000003.1"/>
</dbReference>
<dbReference type="SMART" id="SM00028">
    <property type="entry name" value="TPR"/>
    <property type="match status" value="3"/>
</dbReference>
<sequence length="365" mass="40336">MAAPASAAPYTPGGDHVVLARLPQVPAKLQAPSPPSDLSAALALARSQIDYASAQGDPRFLGYAEATLAPFSQDMSSPAANLLMARIEQQRHQFARARHRLTRLLEQSPNQGQAWLMLANIDRVQGRFDEARQACQAASRTLPPTTVLLCQASVQAITGQREQAYRTLQALASSPAAPQGKSAQWLNTLSAEIALQQGRLELATEHLRDALQQAPDDPYLRYLQSDLWLASNQAQAVIRDLTNWQDREGALLRLAIAGQRLEHPQAQAWRQDYRARMAADQDTGRQRHLREHARFLLEVESDPQGALTLARENWQQQRELADLRLLHASAMAADDQATLSQLQAFVDRYQVDDAQLTQPAKGASE</sequence>
<gene>
    <name evidence="1" type="ORF">T9A_01295</name>
</gene>
<name>A0ABR4WEY5_9GAMM</name>
<organism evidence="1 2">
    <name type="scientific">Alcanivorax jadensis T9</name>
    <dbReference type="NCBI Taxonomy" id="1177181"/>
    <lineage>
        <taxon>Bacteria</taxon>
        <taxon>Pseudomonadati</taxon>
        <taxon>Pseudomonadota</taxon>
        <taxon>Gammaproteobacteria</taxon>
        <taxon>Oceanospirillales</taxon>
        <taxon>Alcanivoracaceae</taxon>
        <taxon>Alcanivorax</taxon>
    </lineage>
</organism>
<dbReference type="InterPro" id="IPR011990">
    <property type="entry name" value="TPR-like_helical_dom_sf"/>
</dbReference>
<dbReference type="Pfam" id="PF13432">
    <property type="entry name" value="TPR_16"/>
    <property type="match status" value="2"/>
</dbReference>
<reference evidence="1 2" key="1">
    <citation type="submission" date="2012-09" db="EMBL/GenBank/DDBJ databases">
        <title>Genome Sequence of alkane-degrading Bacterium Alcanivorax jadensis T9.</title>
        <authorList>
            <person name="Lai Q."/>
            <person name="Shao Z."/>
        </authorList>
    </citation>
    <scope>NUCLEOTIDE SEQUENCE [LARGE SCALE GENOMIC DNA]</scope>
    <source>
        <strain evidence="1 2">T9</strain>
    </source>
</reference>
<keyword evidence="2" id="KW-1185">Reference proteome</keyword>
<accession>A0ABR4WEY5</accession>
<comment type="caution">
    <text evidence="1">The sequence shown here is derived from an EMBL/GenBank/DDBJ whole genome shotgun (WGS) entry which is preliminary data.</text>
</comment>
<dbReference type="Gene3D" id="1.25.40.10">
    <property type="entry name" value="Tetratricopeptide repeat domain"/>
    <property type="match status" value="1"/>
</dbReference>